<dbReference type="InterPro" id="IPR018510">
    <property type="entry name" value="DAP_epimerase_AS"/>
</dbReference>
<evidence type="ECO:0000256" key="8">
    <source>
        <dbReference type="HAMAP-Rule" id="MF_00197"/>
    </source>
</evidence>
<feature type="binding site" evidence="8">
    <location>
        <begin position="72"/>
        <end position="73"/>
    </location>
    <ligand>
        <name>substrate</name>
    </ligand>
</feature>
<dbReference type="PANTHER" id="PTHR31689">
    <property type="entry name" value="DIAMINOPIMELATE EPIMERASE, CHLOROPLASTIC"/>
    <property type="match status" value="1"/>
</dbReference>
<accession>A0A8J6J6Z1</accession>
<dbReference type="UniPathway" id="UPA00034">
    <property type="reaction ID" value="UER00025"/>
</dbReference>
<feature type="binding site" evidence="8">
    <location>
        <position position="180"/>
    </location>
    <ligand>
        <name>substrate</name>
    </ligand>
</feature>
<feature type="binding site" evidence="8">
    <location>
        <position position="147"/>
    </location>
    <ligand>
        <name>substrate</name>
    </ligand>
</feature>
<dbReference type="NCBIfam" id="TIGR00652">
    <property type="entry name" value="DapF"/>
    <property type="match status" value="1"/>
</dbReference>
<feature type="binding site" evidence="8">
    <location>
        <position position="11"/>
    </location>
    <ligand>
        <name>substrate</name>
    </ligand>
</feature>
<dbReference type="Gene3D" id="3.10.310.10">
    <property type="entry name" value="Diaminopimelate Epimerase, Chain A, domain 1"/>
    <property type="match status" value="2"/>
</dbReference>
<comment type="subunit">
    <text evidence="8">Homodimer.</text>
</comment>
<evidence type="ECO:0000256" key="3">
    <source>
        <dbReference type="ARBA" id="ARBA00013080"/>
    </source>
</evidence>
<keyword evidence="8" id="KW-0963">Cytoplasm</keyword>
<protein>
    <recommendedName>
        <fullName evidence="3 8">Diaminopimelate epimerase</fullName>
        <shortName evidence="8">DAP epimerase</shortName>
        <ecNumber evidence="3 8">5.1.1.7</ecNumber>
    </recommendedName>
    <alternativeName>
        <fullName evidence="8">PLP-independent amino acid racemase</fullName>
    </alternativeName>
</protein>
<evidence type="ECO:0000256" key="6">
    <source>
        <dbReference type="ARBA" id="ARBA00023235"/>
    </source>
</evidence>
<feature type="binding site" evidence="8">
    <location>
        <begin position="208"/>
        <end position="209"/>
    </location>
    <ligand>
        <name>substrate</name>
    </ligand>
</feature>
<comment type="catalytic activity">
    <reaction evidence="7 8">
        <text>(2S,6S)-2,6-diaminopimelate = meso-2,6-diaminopimelate</text>
        <dbReference type="Rhea" id="RHEA:15393"/>
        <dbReference type="ChEBI" id="CHEBI:57609"/>
        <dbReference type="ChEBI" id="CHEBI:57791"/>
        <dbReference type="EC" id="5.1.1.7"/>
    </reaction>
</comment>
<dbReference type="GO" id="GO:0008837">
    <property type="term" value="F:diaminopimelate epimerase activity"/>
    <property type="evidence" value="ECO:0007669"/>
    <property type="project" value="UniProtKB-UniRule"/>
</dbReference>
<dbReference type="HAMAP" id="MF_00197">
    <property type="entry name" value="DAP_epimerase"/>
    <property type="match status" value="1"/>
</dbReference>
<evidence type="ECO:0000256" key="4">
    <source>
        <dbReference type="ARBA" id="ARBA00022605"/>
    </source>
</evidence>
<gene>
    <name evidence="8" type="primary">dapF</name>
    <name evidence="10" type="ORF">H8S11_01700</name>
</gene>
<evidence type="ECO:0000256" key="5">
    <source>
        <dbReference type="ARBA" id="ARBA00023154"/>
    </source>
</evidence>
<proteinExistence type="inferred from homology"/>
<dbReference type="PANTHER" id="PTHR31689:SF0">
    <property type="entry name" value="DIAMINOPIMELATE EPIMERASE"/>
    <property type="match status" value="1"/>
</dbReference>
<keyword evidence="11" id="KW-1185">Reference proteome</keyword>
<evidence type="ECO:0000256" key="1">
    <source>
        <dbReference type="ARBA" id="ARBA00005196"/>
    </source>
</evidence>
<feature type="active site" description="Proton acceptor" evidence="8">
    <location>
        <position position="207"/>
    </location>
</feature>
<dbReference type="AlphaFoldDB" id="A0A8J6J6Z1"/>
<feature type="site" description="Could be important to modulate the pK values of the two catalytic cysteine residues" evidence="8">
    <location>
        <position position="198"/>
    </location>
</feature>
<comment type="similarity">
    <text evidence="2 8">Belongs to the diaminopimelate epimerase family.</text>
</comment>
<comment type="subcellular location">
    <subcellularLocation>
        <location evidence="8">Cytoplasm</location>
    </subcellularLocation>
</comment>
<feature type="binding site" evidence="8">
    <location>
        <position position="62"/>
    </location>
    <ligand>
        <name>substrate</name>
    </ligand>
</feature>
<dbReference type="GO" id="GO:0005829">
    <property type="term" value="C:cytosol"/>
    <property type="evidence" value="ECO:0007669"/>
    <property type="project" value="TreeGrafter"/>
</dbReference>
<keyword evidence="6 8" id="KW-0413">Isomerase</keyword>
<name>A0A8J6J6Z1_9FIRM</name>
<dbReference type="EC" id="5.1.1.7" evidence="3 8"/>
<keyword evidence="4 8" id="KW-0028">Amino-acid biosynthesis</keyword>
<keyword evidence="5 8" id="KW-0457">Lysine biosynthesis</keyword>
<feature type="binding site" evidence="8">
    <location>
        <begin position="198"/>
        <end position="199"/>
    </location>
    <ligand>
        <name>substrate</name>
    </ligand>
</feature>
<comment type="function">
    <text evidence="8">Catalyzes the stereoinversion of LL-2,6-diaminopimelate (L,L-DAP) to meso-diaminopimelate (meso-DAP), a precursor of L-lysine and an essential component of the bacterial peptidoglycan.</text>
</comment>
<comment type="caution">
    <text evidence="8">Lacks conserved residue(s) required for the propagation of feature annotation.</text>
</comment>
<dbReference type="RefSeq" id="WP_186851960.1">
    <property type="nucleotide sequence ID" value="NZ_JACOPO010000001.1"/>
</dbReference>
<dbReference type="PROSITE" id="PS01326">
    <property type="entry name" value="DAP_EPIMERASE"/>
    <property type="match status" value="1"/>
</dbReference>
<evidence type="ECO:0000256" key="2">
    <source>
        <dbReference type="ARBA" id="ARBA00010219"/>
    </source>
</evidence>
<dbReference type="SUPFAM" id="SSF54506">
    <property type="entry name" value="Diaminopimelate epimerase-like"/>
    <property type="match status" value="2"/>
</dbReference>
<reference evidence="10" key="1">
    <citation type="submission" date="2020-08" db="EMBL/GenBank/DDBJ databases">
        <title>Genome public.</title>
        <authorList>
            <person name="Liu C."/>
            <person name="Sun Q."/>
        </authorList>
    </citation>
    <scope>NUCLEOTIDE SEQUENCE</scope>
    <source>
        <strain evidence="10">NSJ-23</strain>
    </source>
</reference>
<comment type="caution">
    <text evidence="10">The sequence shown here is derived from an EMBL/GenBank/DDBJ whole genome shotgun (WGS) entry which is preliminary data.</text>
</comment>
<dbReference type="Proteomes" id="UP000628736">
    <property type="component" value="Unassembled WGS sequence"/>
</dbReference>
<dbReference type="EMBL" id="JACOPO010000001">
    <property type="protein sequence ID" value="MBC5721542.1"/>
    <property type="molecule type" value="Genomic_DNA"/>
</dbReference>
<sequence length="263" mass="28633">MRFTKMEGLGNDYIYVNCMEGEPEDLPTLAVRLSDRHFGVGADGLICIKPGRTGDFTMEMYNADGSRGAMCGNGIRCVGKYVYDRKLTRKTCLTIDTDAGPRGLELAVRGGKAEQVTVDMGQAILYPEVELEAMGEQYTVHQVGVGNPHAVIFCPDPEGVRLEELGPVLECHPNLRERSNVEFVSCQDGHDLHVRVWERGSGITLACGTGACAAFEAARRQGLCGSRAEARLPGGTLGLEWREGRIFMTGPARTVFEGEIEMG</sequence>
<feature type="site" description="Could be important to modulate the pK values of the two catalytic cysteine residues" evidence="8">
    <location>
        <position position="149"/>
    </location>
</feature>
<dbReference type="Pfam" id="PF01678">
    <property type="entry name" value="DAP_epimerase"/>
    <property type="match status" value="2"/>
</dbReference>
<evidence type="ECO:0000256" key="9">
    <source>
        <dbReference type="PROSITE-ProRule" id="PRU10125"/>
    </source>
</evidence>
<evidence type="ECO:0000313" key="10">
    <source>
        <dbReference type="EMBL" id="MBC5721542.1"/>
    </source>
</evidence>
<evidence type="ECO:0000313" key="11">
    <source>
        <dbReference type="Proteomes" id="UP000628736"/>
    </source>
</evidence>
<feature type="active site" evidence="9">
    <location>
        <position position="71"/>
    </location>
</feature>
<comment type="pathway">
    <text evidence="1 8">Amino-acid biosynthesis; L-lysine biosynthesis via DAP pathway; DL-2,6-diaminopimelate from LL-2,6-diaminopimelate: step 1/1.</text>
</comment>
<dbReference type="GO" id="GO:0009089">
    <property type="term" value="P:lysine biosynthetic process via diaminopimelate"/>
    <property type="evidence" value="ECO:0007669"/>
    <property type="project" value="UniProtKB-UniRule"/>
</dbReference>
<evidence type="ECO:0000256" key="7">
    <source>
        <dbReference type="ARBA" id="ARBA00051712"/>
    </source>
</evidence>
<feature type="active site" description="Proton donor" evidence="8">
    <location>
        <position position="71"/>
    </location>
</feature>
<dbReference type="InterPro" id="IPR001653">
    <property type="entry name" value="DAP_epimerase_DapF"/>
</dbReference>
<organism evidence="10 11">
    <name type="scientific">Flintibacter hominis</name>
    <dbReference type="NCBI Taxonomy" id="2763048"/>
    <lineage>
        <taxon>Bacteria</taxon>
        <taxon>Bacillati</taxon>
        <taxon>Bacillota</taxon>
        <taxon>Clostridia</taxon>
        <taxon>Eubacteriales</taxon>
        <taxon>Flintibacter</taxon>
    </lineage>
</organism>